<reference evidence="2" key="2">
    <citation type="submission" date="2015-01" db="EMBL/GenBank/DDBJ databases">
        <title>Evolutionary Origins and Diversification of the Mycorrhizal Mutualists.</title>
        <authorList>
            <consortium name="DOE Joint Genome Institute"/>
            <consortium name="Mycorrhizal Genomics Consortium"/>
            <person name="Kohler A."/>
            <person name="Kuo A."/>
            <person name="Nagy L.G."/>
            <person name="Floudas D."/>
            <person name="Copeland A."/>
            <person name="Barry K.W."/>
            <person name="Cichocki N."/>
            <person name="Veneault-Fourrey C."/>
            <person name="LaButti K."/>
            <person name="Lindquist E.A."/>
            <person name="Lipzen A."/>
            <person name="Lundell T."/>
            <person name="Morin E."/>
            <person name="Murat C."/>
            <person name="Riley R."/>
            <person name="Ohm R."/>
            <person name="Sun H."/>
            <person name="Tunlid A."/>
            <person name="Henrissat B."/>
            <person name="Grigoriev I.V."/>
            <person name="Hibbett D.S."/>
            <person name="Martin F."/>
        </authorList>
    </citation>
    <scope>NUCLEOTIDE SEQUENCE [LARGE SCALE GENOMIC DNA]</scope>
    <source>
        <strain evidence="2">UH-Slu-Lm8-n1</strain>
    </source>
</reference>
<protein>
    <recommendedName>
        <fullName evidence="3">hAT-like transposase RNase-H fold domain-containing protein</fullName>
    </recommendedName>
</protein>
<accession>A0A0D0AJG3</accession>
<proteinExistence type="predicted"/>
<evidence type="ECO:0000313" key="2">
    <source>
        <dbReference type="Proteomes" id="UP000054485"/>
    </source>
</evidence>
<dbReference type="HOGENOM" id="CLU_101077_0_0_1"/>
<evidence type="ECO:0000313" key="1">
    <source>
        <dbReference type="EMBL" id="KIK32073.1"/>
    </source>
</evidence>
<keyword evidence="2" id="KW-1185">Reference proteome</keyword>
<dbReference type="OrthoDB" id="2610923at2759"/>
<feature type="non-terminal residue" evidence="1">
    <location>
        <position position="133"/>
    </location>
</feature>
<dbReference type="Proteomes" id="UP000054485">
    <property type="component" value="Unassembled WGS sequence"/>
</dbReference>
<name>A0A0D0AJG3_9AGAM</name>
<reference evidence="1 2" key="1">
    <citation type="submission" date="2014-04" db="EMBL/GenBank/DDBJ databases">
        <authorList>
            <consortium name="DOE Joint Genome Institute"/>
            <person name="Kuo A."/>
            <person name="Ruytinx J."/>
            <person name="Rineau F."/>
            <person name="Colpaert J."/>
            <person name="Kohler A."/>
            <person name="Nagy L.G."/>
            <person name="Floudas D."/>
            <person name="Copeland A."/>
            <person name="Barry K.W."/>
            <person name="Cichocki N."/>
            <person name="Veneault-Fourrey C."/>
            <person name="LaButti K."/>
            <person name="Lindquist E.A."/>
            <person name="Lipzen A."/>
            <person name="Lundell T."/>
            <person name="Morin E."/>
            <person name="Murat C."/>
            <person name="Sun H."/>
            <person name="Tunlid A."/>
            <person name="Henrissat B."/>
            <person name="Grigoriev I.V."/>
            <person name="Hibbett D.S."/>
            <person name="Martin F."/>
            <person name="Nordberg H.P."/>
            <person name="Cantor M.N."/>
            <person name="Hua S.X."/>
        </authorList>
    </citation>
    <scope>NUCLEOTIDE SEQUENCE [LARGE SCALE GENOMIC DNA]</scope>
    <source>
        <strain evidence="1 2">UH-Slu-Lm8-n1</strain>
    </source>
</reference>
<sequence>CDEVNEPPLELLKWIRTLNRFTQLADDSDEVPKLQGGKSYMGFRLSPQEWKDLELMYDVLQVRYFSLTITSIEAGVNNLQKWYHKTDDTSVYFICLALDPNYKVAYAKVKWDPDHFDEGMTRFNKVVCRSSFH</sequence>
<organism evidence="1 2">
    <name type="scientific">Suillus luteus UH-Slu-Lm8-n1</name>
    <dbReference type="NCBI Taxonomy" id="930992"/>
    <lineage>
        <taxon>Eukaryota</taxon>
        <taxon>Fungi</taxon>
        <taxon>Dikarya</taxon>
        <taxon>Basidiomycota</taxon>
        <taxon>Agaricomycotina</taxon>
        <taxon>Agaricomycetes</taxon>
        <taxon>Agaricomycetidae</taxon>
        <taxon>Boletales</taxon>
        <taxon>Suillineae</taxon>
        <taxon>Suillaceae</taxon>
        <taxon>Suillus</taxon>
    </lineage>
</organism>
<dbReference type="InParanoid" id="A0A0D0AJG3"/>
<dbReference type="AlphaFoldDB" id="A0A0D0AJG3"/>
<evidence type="ECO:0008006" key="3">
    <source>
        <dbReference type="Google" id="ProtNLM"/>
    </source>
</evidence>
<dbReference type="EMBL" id="KN836426">
    <property type="protein sequence ID" value="KIK32073.1"/>
    <property type="molecule type" value="Genomic_DNA"/>
</dbReference>
<gene>
    <name evidence="1" type="ORF">CY34DRAFT_102284</name>
</gene>